<organism evidence="1 2">
    <name type="scientific">Scomber scombrus</name>
    <name type="common">Atlantic mackerel</name>
    <name type="synonym">Scomber vernalis</name>
    <dbReference type="NCBI Taxonomy" id="13677"/>
    <lineage>
        <taxon>Eukaryota</taxon>
        <taxon>Metazoa</taxon>
        <taxon>Chordata</taxon>
        <taxon>Craniata</taxon>
        <taxon>Vertebrata</taxon>
        <taxon>Euteleostomi</taxon>
        <taxon>Actinopterygii</taxon>
        <taxon>Neopterygii</taxon>
        <taxon>Teleostei</taxon>
        <taxon>Neoteleostei</taxon>
        <taxon>Acanthomorphata</taxon>
        <taxon>Pelagiaria</taxon>
        <taxon>Scombriformes</taxon>
        <taxon>Scombridae</taxon>
        <taxon>Scomber</taxon>
    </lineage>
</organism>
<comment type="caution">
    <text evidence="1">The sequence shown here is derived from an EMBL/GenBank/DDBJ whole genome shotgun (WGS) entry which is preliminary data.</text>
</comment>
<dbReference type="EMBL" id="CAWUFR010000064">
    <property type="protein sequence ID" value="CAK6963297.1"/>
    <property type="molecule type" value="Genomic_DNA"/>
</dbReference>
<accession>A0AAV1NVF2</accession>
<dbReference type="Proteomes" id="UP001314229">
    <property type="component" value="Unassembled WGS sequence"/>
</dbReference>
<reference evidence="1 2" key="1">
    <citation type="submission" date="2024-01" db="EMBL/GenBank/DDBJ databases">
        <authorList>
            <person name="Alioto T."/>
            <person name="Alioto T."/>
            <person name="Gomez Garrido J."/>
        </authorList>
    </citation>
    <scope>NUCLEOTIDE SEQUENCE [LARGE SCALE GENOMIC DNA]</scope>
</reference>
<evidence type="ECO:0000313" key="2">
    <source>
        <dbReference type="Proteomes" id="UP001314229"/>
    </source>
</evidence>
<sequence>MCSCLSVTSGNAGRWVVTWQPREEIFIKLGHKLDLDRTLQIFWNANHSLVGSPQLEAIFNPKTAFIV</sequence>
<proteinExistence type="predicted"/>
<name>A0AAV1NVF2_SCOSC</name>
<dbReference type="AlphaFoldDB" id="A0AAV1NVF2"/>
<gene>
    <name evidence="1" type="ORF">FSCOSCO3_A033404</name>
</gene>
<keyword evidence="2" id="KW-1185">Reference proteome</keyword>
<evidence type="ECO:0000313" key="1">
    <source>
        <dbReference type="EMBL" id="CAK6963297.1"/>
    </source>
</evidence>
<protein>
    <submittedName>
        <fullName evidence="1">Uncharacterized protein</fullName>
    </submittedName>
</protein>